<accession>A0AA39LIA7</accession>
<dbReference type="InterPro" id="IPR039421">
    <property type="entry name" value="Type_1_exporter"/>
</dbReference>
<evidence type="ECO:0000313" key="2">
    <source>
        <dbReference type="EMBL" id="KAK0398327.1"/>
    </source>
</evidence>
<dbReference type="PANTHER" id="PTHR43394">
    <property type="entry name" value="ATP-DEPENDENT PERMEASE MDL1, MITOCHONDRIAL"/>
    <property type="match status" value="1"/>
</dbReference>
<feature type="domain" description="ABC transporter" evidence="1">
    <location>
        <begin position="4"/>
        <end position="47"/>
    </location>
</feature>
<dbReference type="GO" id="GO:0090374">
    <property type="term" value="P:oligopeptide export from mitochondrion"/>
    <property type="evidence" value="ECO:0007669"/>
    <property type="project" value="TreeGrafter"/>
</dbReference>
<dbReference type="GO" id="GO:0005743">
    <property type="term" value="C:mitochondrial inner membrane"/>
    <property type="evidence" value="ECO:0007669"/>
    <property type="project" value="TreeGrafter"/>
</dbReference>
<gene>
    <name evidence="2" type="ORF">QR680_002536</name>
</gene>
<dbReference type="GO" id="GO:0016887">
    <property type="term" value="F:ATP hydrolysis activity"/>
    <property type="evidence" value="ECO:0007669"/>
    <property type="project" value="InterPro"/>
</dbReference>
<evidence type="ECO:0000313" key="3">
    <source>
        <dbReference type="Proteomes" id="UP001175271"/>
    </source>
</evidence>
<sequence>MQQMKKYVKQQVGERGVTLSGGQKQRIAIARALLKNPPILILDEATSALDSESERVVKEALDNAMRGRTVIIIAHRLSTIRNADEIVVIKGKRVQESGRHADLMKLKGVYYDLVNSQNQLIIIKFLWSAPSTPTSVTLRSTTANRVHYRHSLNDVCVQRRRLHYRVQNPQEEAQMEGRRDLSVDAPVEGRRDLSVDAPVEGRRDLSVDALVEGRRDLSVDALVEGRRDLSVDALVEGRRDLSVDALVEGRRDLSVDALVEERRVCSVDALVEERRDLSVDALVEERRVCSVDALVEERRDLSVDALVEERRVCSVDALVEERRDLSVDALVEERRDLSVDALLEERRDLSVDALV</sequence>
<comment type="caution">
    <text evidence="2">The sequence shown here is derived from an EMBL/GenBank/DDBJ whole genome shotgun (WGS) entry which is preliminary data.</text>
</comment>
<dbReference type="GO" id="GO:0015421">
    <property type="term" value="F:ABC-type oligopeptide transporter activity"/>
    <property type="evidence" value="ECO:0007669"/>
    <property type="project" value="TreeGrafter"/>
</dbReference>
<dbReference type="PANTHER" id="PTHR43394:SF1">
    <property type="entry name" value="ATP-BINDING CASSETTE SUB-FAMILY B MEMBER 10, MITOCHONDRIAL"/>
    <property type="match status" value="1"/>
</dbReference>
<keyword evidence="3" id="KW-1185">Reference proteome</keyword>
<reference evidence="2" key="1">
    <citation type="submission" date="2023-06" db="EMBL/GenBank/DDBJ databases">
        <title>Genomic analysis of the entomopathogenic nematode Steinernema hermaphroditum.</title>
        <authorList>
            <person name="Schwarz E.M."/>
            <person name="Heppert J.K."/>
            <person name="Baniya A."/>
            <person name="Schwartz H.T."/>
            <person name="Tan C.-H."/>
            <person name="Antoshechkin I."/>
            <person name="Sternberg P.W."/>
            <person name="Goodrich-Blair H."/>
            <person name="Dillman A.R."/>
        </authorList>
    </citation>
    <scope>NUCLEOTIDE SEQUENCE</scope>
    <source>
        <strain evidence="2">PS9179</strain>
        <tissue evidence="2">Whole animal</tissue>
    </source>
</reference>
<dbReference type="SUPFAM" id="SSF52540">
    <property type="entry name" value="P-loop containing nucleoside triphosphate hydrolases"/>
    <property type="match status" value="1"/>
</dbReference>
<dbReference type="GO" id="GO:0005524">
    <property type="term" value="F:ATP binding"/>
    <property type="evidence" value="ECO:0007669"/>
    <property type="project" value="InterPro"/>
</dbReference>
<dbReference type="Gene3D" id="3.40.50.300">
    <property type="entry name" value="P-loop containing nucleotide triphosphate hydrolases"/>
    <property type="match status" value="1"/>
</dbReference>
<proteinExistence type="predicted"/>
<organism evidence="2 3">
    <name type="scientific">Steinernema hermaphroditum</name>
    <dbReference type="NCBI Taxonomy" id="289476"/>
    <lineage>
        <taxon>Eukaryota</taxon>
        <taxon>Metazoa</taxon>
        <taxon>Ecdysozoa</taxon>
        <taxon>Nematoda</taxon>
        <taxon>Chromadorea</taxon>
        <taxon>Rhabditida</taxon>
        <taxon>Tylenchina</taxon>
        <taxon>Panagrolaimomorpha</taxon>
        <taxon>Strongyloidoidea</taxon>
        <taxon>Steinernematidae</taxon>
        <taxon>Steinernema</taxon>
    </lineage>
</organism>
<dbReference type="Proteomes" id="UP001175271">
    <property type="component" value="Unassembled WGS sequence"/>
</dbReference>
<protein>
    <recommendedName>
        <fullName evidence="1">ABC transporter domain-containing protein</fullName>
    </recommendedName>
</protein>
<evidence type="ECO:0000259" key="1">
    <source>
        <dbReference type="Pfam" id="PF00005"/>
    </source>
</evidence>
<dbReference type="AlphaFoldDB" id="A0AA39LIA7"/>
<dbReference type="InterPro" id="IPR003439">
    <property type="entry name" value="ABC_transporter-like_ATP-bd"/>
</dbReference>
<name>A0AA39LIA7_9BILA</name>
<dbReference type="InterPro" id="IPR027417">
    <property type="entry name" value="P-loop_NTPase"/>
</dbReference>
<dbReference type="EMBL" id="JAUCMV010000005">
    <property type="protein sequence ID" value="KAK0398327.1"/>
    <property type="molecule type" value="Genomic_DNA"/>
</dbReference>
<dbReference type="Pfam" id="PF00005">
    <property type="entry name" value="ABC_tran"/>
    <property type="match status" value="1"/>
</dbReference>